<dbReference type="RefSeq" id="WP_184572993.1">
    <property type="nucleotide sequence ID" value="NZ_JACHJL010000008.1"/>
</dbReference>
<evidence type="ECO:0000313" key="2">
    <source>
        <dbReference type="Proteomes" id="UP000588098"/>
    </source>
</evidence>
<protein>
    <submittedName>
        <fullName evidence="1">Uncharacterized protein</fullName>
    </submittedName>
</protein>
<sequence>MGLTRRATPSVGPRRAKWTLATAPWDGKWSRANRIDAAEAFPALTTSLATTVCEAMPQGFGGVDDAGVGLVGDEGGEVGHLHAAFSR</sequence>
<comment type="caution">
    <text evidence="1">The sequence shown here is derived from an EMBL/GenBank/DDBJ whole genome shotgun (WGS) entry which is preliminary data.</text>
</comment>
<dbReference type="Proteomes" id="UP000588098">
    <property type="component" value="Unassembled WGS sequence"/>
</dbReference>
<name>A0A7W9QA54_9ACTN</name>
<dbReference type="EMBL" id="JACHJL010000008">
    <property type="protein sequence ID" value="MBB5936379.1"/>
    <property type="molecule type" value="Genomic_DNA"/>
</dbReference>
<proteinExistence type="predicted"/>
<keyword evidence="2" id="KW-1185">Reference proteome</keyword>
<organism evidence="1 2">
    <name type="scientific">Streptomyces zagrosensis</name>
    <dbReference type="NCBI Taxonomy" id="1042984"/>
    <lineage>
        <taxon>Bacteria</taxon>
        <taxon>Bacillati</taxon>
        <taxon>Actinomycetota</taxon>
        <taxon>Actinomycetes</taxon>
        <taxon>Kitasatosporales</taxon>
        <taxon>Streptomycetaceae</taxon>
        <taxon>Streptomyces</taxon>
    </lineage>
</organism>
<reference evidence="1 2" key="1">
    <citation type="submission" date="2020-08" db="EMBL/GenBank/DDBJ databases">
        <title>Genomic Encyclopedia of Type Strains, Phase III (KMG-III): the genomes of soil and plant-associated and newly described type strains.</title>
        <authorList>
            <person name="Whitman W."/>
        </authorList>
    </citation>
    <scope>NUCLEOTIDE SEQUENCE [LARGE SCALE GENOMIC DNA]</scope>
    <source>
        <strain evidence="1 2">CECT 8305</strain>
    </source>
</reference>
<gene>
    <name evidence="1" type="ORF">FHS42_003454</name>
</gene>
<evidence type="ECO:0000313" key="1">
    <source>
        <dbReference type="EMBL" id="MBB5936379.1"/>
    </source>
</evidence>
<dbReference type="AlphaFoldDB" id="A0A7W9QA54"/>
<accession>A0A7W9QA54</accession>